<name>A0A8S3JUC5_9BILA</name>
<feature type="domain" description="Fibronectin type-III" evidence="1">
    <location>
        <begin position="1"/>
        <end position="85"/>
    </location>
</feature>
<dbReference type="InterPro" id="IPR036116">
    <property type="entry name" value="FN3_sf"/>
</dbReference>
<evidence type="ECO:0000313" key="2">
    <source>
        <dbReference type="EMBL" id="CAF5223211.1"/>
    </source>
</evidence>
<dbReference type="Gene3D" id="2.60.40.10">
    <property type="entry name" value="Immunoglobulins"/>
    <property type="match status" value="1"/>
</dbReference>
<comment type="caution">
    <text evidence="2">The sequence shown here is derived from an EMBL/GenBank/DDBJ whole genome shotgun (WGS) entry which is preliminary data.</text>
</comment>
<dbReference type="PROSITE" id="PS50853">
    <property type="entry name" value="FN3"/>
    <property type="match status" value="1"/>
</dbReference>
<accession>A0A8S3JUC5</accession>
<dbReference type="EMBL" id="CAJOBI010354609">
    <property type="protein sequence ID" value="CAF5223211.1"/>
    <property type="molecule type" value="Genomic_DNA"/>
</dbReference>
<evidence type="ECO:0000313" key="3">
    <source>
        <dbReference type="Proteomes" id="UP000676336"/>
    </source>
</evidence>
<evidence type="ECO:0000259" key="1">
    <source>
        <dbReference type="PROSITE" id="PS50853"/>
    </source>
</evidence>
<dbReference type="Proteomes" id="UP000676336">
    <property type="component" value="Unassembled WGS sequence"/>
</dbReference>
<protein>
    <recommendedName>
        <fullName evidence="1">Fibronectin type-III domain-containing protein</fullName>
    </recommendedName>
</protein>
<proteinExistence type="predicted"/>
<dbReference type="InterPro" id="IPR003961">
    <property type="entry name" value="FN3_dom"/>
</dbReference>
<feature type="non-terminal residue" evidence="2">
    <location>
        <position position="104"/>
    </location>
</feature>
<dbReference type="AlphaFoldDB" id="A0A8S3JUC5"/>
<reference evidence="2" key="1">
    <citation type="submission" date="2021-02" db="EMBL/GenBank/DDBJ databases">
        <authorList>
            <person name="Nowell W R."/>
        </authorList>
    </citation>
    <scope>NUCLEOTIDE SEQUENCE</scope>
</reference>
<dbReference type="InterPro" id="IPR013783">
    <property type="entry name" value="Ig-like_fold"/>
</dbReference>
<sequence>MKSFHYQISWSEPSTPNGLVYFYMIHIGQNTSNGPKEERCVGNDVFSINVTLLPRTTYRLRIITYTIARLNNEYGDREQINADQLSFNSTNLFFELVFTTNDSS</sequence>
<dbReference type="CDD" id="cd00063">
    <property type="entry name" value="FN3"/>
    <property type="match status" value="1"/>
</dbReference>
<organism evidence="2 3">
    <name type="scientific">Rotaria magnacalcarata</name>
    <dbReference type="NCBI Taxonomy" id="392030"/>
    <lineage>
        <taxon>Eukaryota</taxon>
        <taxon>Metazoa</taxon>
        <taxon>Spiralia</taxon>
        <taxon>Gnathifera</taxon>
        <taxon>Rotifera</taxon>
        <taxon>Eurotatoria</taxon>
        <taxon>Bdelloidea</taxon>
        <taxon>Philodinida</taxon>
        <taxon>Philodinidae</taxon>
        <taxon>Rotaria</taxon>
    </lineage>
</organism>
<dbReference type="SUPFAM" id="SSF49265">
    <property type="entry name" value="Fibronectin type III"/>
    <property type="match status" value="1"/>
</dbReference>
<gene>
    <name evidence="2" type="ORF">SMN809_LOCUS83211</name>
</gene>